<dbReference type="InterPro" id="IPR023405">
    <property type="entry name" value="Topo_IA_core_domain"/>
</dbReference>
<dbReference type="SMART" id="SM00436">
    <property type="entry name" value="TOP1Bc"/>
    <property type="match status" value="1"/>
</dbReference>
<evidence type="ECO:0000256" key="4">
    <source>
        <dbReference type="ARBA" id="ARBA00022490"/>
    </source>
</evidence>
<feature type="binding site" evidence="16">
    <location>
        <position position="90"/>
    </location>
    <ligand>
        <name>ATP</name>
        <dbReference type="ChEBI" id="CHEBI:30616"/>
    </ligand>
</feature>
<dbReference type="InterPro" id="IPR013497">
    <property type="entry name" value="Topo_IA_cen"/>
</dbReference>
<keyword evidence="5 16" id="KW-0479">Metal-binding</keyword>
<keyword evidence="11 16" id="KW-0799">Topoisomerase</keyword>
<dbReference type="NCBIfam" id="TIGR01054">
    <property type="entry name" value="rgy"/>
    <property type="match status" value="1"/>
</dbReference>
<dbReference type="SUPFAM" id="SSF56712">
    <property type="entry name" value="Prokaryotic type I DNA topoisomerase"/>
    <property type="match status" value="1"/>
</dbReference>
<evidence type="ECO:0000256" key="1">
    <source>
        <dbReference type="ARBA" id="ARBA00001946"/>
    </source>
</evidence>
<dbReference type="GO" id="GO:0006260">
    <property type="term" value="P:DNA replication"/>
    <property type="evidence" value="ECO:0007669"/>
    <property type="project" value="UniProtKB-UniRule"/>
</dbReference>
<dbReference type="CDD" id="cd17924">
    <property type="entry name" value="DDXDc_reverse_gyrase"/>
    <property type="match status" value="1"/>
</dbReference>
<organism evidence="22 23">
    <name type="scientific">Acidianus infernus</name>
    <dbReference type="NCBI Taxonomy" id="12915"/>
    <lineage>
        <taxon>Archaea</taxon>
        <taxon>Thermoproteota</taxon>
        <taxon>Thermoprotei</taxon>
        <taxon>Sulfolobales</taxon>
        <taxon>Sulfolobaceae</taxon>
        <taxon>Acidianus</taxon>
    </lineage>
</organism>
<evidence type="ECO:0000256" key="6">
    <source>
        <dbReference type="ARBA" id="ARBA00022741"/>
    </source>
</evidence>
<keyword evidence="4 16" id="KW-0963">Cytoplasm</keyword>
<dbReference type="PROSITE" id="PS51192">
    <property type="entry name" value="HELICASE_ATP_BIND_1"/>
    <property type="match status" value="1"/>
</dbReference>
<dbReference type="PROSITE" id="PS52039">
    <property type="entry name" value="TOPO_IA_2"/>
    <property type="match status" value="1"/>
</dbReference>
<evidence type="ECO:0000256" key="14">
    <source>
        <dbReference type="ARBA" id="ARBA00043976"/>
    </source>
</evidence>
<feature type="domain" description="Toprim" evidence="18">
    <location>
        <begin position="612"/>
        <end position="774"/>
    </location>
</feature>
<comment type="cofactor">
    <cofactor evidence="1">
        <name>Mg(2+)</name>
        <dbReference type="ChEBI" id="CHEBI:18420"/>
    </cofactor>
</comment>
<feature type="region of interest" description="Topoisomerase I" evidence="16">
    <location>
        <begin position="608"/>
        <end position="1232"/>
    </location>
</feature>
<dbReference type="GO" id="GO:0003677">
    <property type="term" value="F:DNA binding"/>
    <property type="evidence" value="ECO:0007669"/>
    <property type="project" value="UniProtKB-UniRule"/>
</dbReference>
<dbReference type="GO" id="GO:0160097">
    <property type="term" value="F:reverse gyrase activity"/>
    <property type="evidence" value="ECO:0007669"/>
    <property type="project" value="UniProtKB-UniRule"/>
</dbReference>
<dbReference type="HAMAP" id="MF_01125">
    <property type="entry name" value="Reverse_gyrase"/>
    <property type="match status" value="1"/>
</dbReference>
<dbReference type="EMBL" id="WFIY01000004">
    <property type="protein sequence ID" value="MUM64572.1"/>
    <property type="molecule type" value="Genomic_DNA"/>
</dbReference>
<keyword evidence="10" id="KW-0460">Magnesium</keyword>
<comment type="similarity">
    <text evidence="14 16">In the N-terminal section; belongs to the DEAD box helicase family. DDVD subfamily.</text>
</comment>
<dbReference type="InterPro" id="IPR014001">
    <property type="entry name" value="Helicase_ATP-bd"/>
</dbReference>
<evidence type="ECO:0000256" key="16">
    <source>
        <dbReference type="HAMAP-Rule" id="MF_01125"/>
    </source>
</evidence>
<evidence type="ECO:0000256" key="13">
    <source>
        <dbReference type="ARBA" id="ARBA00023235"/>
    </source>
</evidence>
<dbReference type="InterPro" id="IPR003601">
    <property type="entry name" value="Topo_IA_2"/>
</dbReference>
<dbReference type="Pfam" id="PF00270">
    <property type="entry name" value="DEAD"/>
    <property type="match status" value="1"/>
</dbReference>
<dbReference type="Pfam" id="PF01751">
    <property type="entry name" value="Toprim"/>
    <property type="match status" value="1"/>
</dbReference>
<comment type="caution">
    <text evidence="22">The sequence shown here is derived from an EMBL/GenBank/DDBJ whole genome shotgun (WGS) entry which is preliminary data.</text>
</comment>
<evidence type="ECO:0000256" key="11">
    <source>
        <dbReference type="ARBA" id="ARBA00023029"/>
    </source>
</evidence>
<dbReference type="GO" id="GO:0005737">
    <property type="term" value="C:cytoplasm"/>
    <property type="evidence" value="ECO:0007669"/>
    <property type="project" value="UniProtKB-SubCell"/>
</dbReference>
<dbReference type="AlphaFoldDB" id="A0A6A9QBG8"/>
<dbReference type="InterPro" id="IPR011545">
    <property type="entry name" value="DEAD/DEAH_box_helicase_dom"/>
</dbReference>
<keyword evidence="13 16" id="KW-0413">Isomerase</keyword>
<dbReference type="Gene3D" id="2.60.510.20">
    <property type="match status" value="1"/>
</dbReference>
<evidence type="ECO:0000256" key="17">
    <source>
        <dbReference type="RuleBase" id="RU004026"/>
    </source>
</evidence>
<dbReference type="InterPro" id="IPR013824">
    <property type="entry name" value="Topo_IA_cen_sub1"/>
</dbReference>
<protein>
    <recommendedName>
        <fullName evidence="16 17">Reverse gyrase</fullName>
        <ecNumber evidence="16">5.6.2.-</ecNumber>
    </recommendedName>
</protein>
<evidence type="ECO:0000259" key="20">
    <source>
        <dbReference type="PROSITE" id="PS52036"/>
    </source>
</evidence>
<dbReference type="SUPFAM" id="SSF52540">
    <property type="entry name" value="P-loop containing nucleoside triphosphate hydrolases"/>
    <property type="match status" value="2"/>
</dbReference>
<dbReference type="CDD" id="cd18798">
    <property type="entry name" value="SF2_C_reverse_gyrase"/>
    <property type="match status" value="1"/>
</dbReference>
<dbReference type="InterPro" id="IPR034142">
    <property type="entry name" value="TOPRIM_RevGyr"/>
</dbReference>
<keyword evidence="8 16" id="KW-0862">Zinc</keyword>
<evidence type="ECO:0000256" key="12">
    <source>
        <dbReference type="ARBA" id="ARBA00023125"/>
    </source>
</evidence>
<sequence length="1232" mass="139946">MSEELPNLVYMNSCPNCGGEITANRLYRGSVCEKCIKEDIQFNSVYDLALYLLKNKSLINLRSSYEILKELKEVERLFKRVLGSPPLGPQRSWIVRALRGESFAIIAPPGLGKTTFGILMSLYFSEKQRKTLMIFPTKTLVNQVVQRIQEMSKNLEEVPKLAYYYSGITQSQKDELNKILESGDFDIFVSTSRYIINNVDYISTKDYKYLFVDDVDSVLKSSKSANAVLKLVGFTEDDIQNVRELLRKSKNSEEVYDEIRKIREKKTGDKIAIFSSATITKGNPVFSALMGFRPGSAVIYLRNVIDSYVQLSSATDEEIIDIVNKIVNKLGSGGLIFVPIDKGVSFANEIASNISGLKAEAISSTSITKLDKFEKGEIDVLVGVATHYGILVRGIDIPWRIRYAIFAGIPRFRFKIGETMHPLAMLKMLTLISLVTKDEEVTKILRIVRNKLRRISPAALAMLANSVKSGKIEDKYIQEAYDLTNKYLRNEEILEKIAEIGEISINNGYISTPDYLTYIQASGRTSRIFGGELTTGLSVLLVDNPRLFELLNRRLSIVLDEVTWNPFDIDNDKIGNNNLHEILKRIDSEREKIRKIKKEGLLTSTSVKNIKTVLFIVESPNKARTISNFFSKPSIRVFNGAIIYETVIGDKVLMVTASGGHVYDLTTKNIGIHGIEVRKNSNLEFIPYYNTIKRCNNGHQFTEYAEGNKCPTCGSTIIKDKIDVINSFRQLALEADEILIGTDPDVEGEKISWDLYLALKPYNPNIKRAEFHEVTRRAIVEAINNSRQFSIPLLQSQVVRRVEDRWIGFSLSTKLQTVFWPQYCSDVLKRTDCGENKNLSAGRVQTPVLGWVINRYNKYNETKRMVFVVKFLNSLSVLVPKQADLDRNDVKVVVYNISKSSETFGPMPPYTTDEMLSDASNLYGISAPEAMRVAQDLFEMGLITYHRTDSTRISNTGIAVAENYLKEVLEDKYKEIFKPRTWGEGGAHEAIRPTRPLDENQLRALIEEGELELPKRLTLNHYRIYGLIFSRFISSQIVPLNVDKLKFNIKVLSNGKELKVENPEIELITNVSLPGGIDVRKLSLYYPRSYFASRDSSYADTIKKLEECSNSSQCEFTGSIVSSFVKSDYQLYTQGELITEMKNKKIGRPSTYATIIATLLKRGYMLESKKVKRLVPSKLGINVYNFLTSKYFKFVSEERTRQLLELMDLIEDGKEDYRQVLKQLYDEIQSIG</sequence>
<dbReference type="SMART" id="SM00493">
    <property type="entry name" value="TOPRIM"/>
    <property type="match status" value="1"/>
</dbReference>
<evidence type="ECO:0000313" key="23">
    <source>
        <dbReference type="Proteomes" id="UP000440125"/>
    </source>
</evidence>
<comment type="catalytic activity">
    <reaction evidence="15 16 17">
        <text>ATP + H2O = ADP + phosphate + H(+)</text>
        <dbReference type="Rhea" id="RHEA:13065"/>
        <dbReference type="ChEBI" id="CHEBI:15377"/>
        <dbReference type="ChEBI" id="CHEBI:15378"/>
        <dbReference type="ChEBI" id="CHEBI:30616"/>
        <dbReference type="ChEBI" id="CHEBI:43474"/>
        <dbReference type="ChEBI" id="CHEBI:456216"/>
    </reaction>
</comment>
<evidence type="ECO:0000313" key="22">
    <source>
        <dbReference type="EMBL" id="MUM64572.1"/>
    </source>
</evidence>
<dbReference type="Proteomes" id="UP000440125">
    <property type="component" value="Unassembled WGS sequence"/>
</dbReference>
<dbReference type="InterPro" id="IPR040569">
    <property type="entry name" value="Znf_Rg"/>
</dbReference>
<dbReference type="Gene3D" id="1.10.460.10">
    <property type="entry name" value="Topoisomerase I, domain 2"/>
    <property type="match status" value="1"/>
</dbReference>
<comment type="cofactor">
    <cofactor evidence="16">
        <name>Zn(2+)</name>
        <dbReference type="ChEBI" id="CHEBI:29105"/>
    </cofactor>
    <text evidence="16">Binds 1 or 2 zinc ions per subunit.</text>
</comment>
<evidence type="ECO:0000259" key="19">
    <source>
        <dbReference type="PROSITE" id="PS51192"/>
    </source>
</evidence>
<dbReference type="Gene3D" id="3.40.50.140">
    <property type="match status" value="1"/>
</dbReference>
<comment type="subcellular location">
    <subcellularLocation>
        <location evidence="2 16">Cytoplasm</location>
    </subcellularLocation>
</comment>
<evidence type="ECO:0000256" key="3">
    <source>
        <dbReference type="ARBA" id="ARBA00011245"/>
    </source>
</evidence>
<dbReference type="OrthoDB" id="30963at2157"/>
<feature type="domain" description="Topo IA-type catalytic" evidence="21">
    <location>
        <begin position="790"/>
        <end position="1232"/>
    </location>
</feature>
<dbReference type="PROSITE" id="PS52037">
    <property type="entry name" value="ZF_RG_C"/>
    <property type="match status" value="1"/>
</dbReference>
<comment type="similarity">
    <text evidence="16">In the C-terminal section; belongs to the type IA topoisomerase family.</text>
</comment>
<dbReference type="Pfam" id="PF17915">
    <property type="entry name" value="zf_Rg"/>
    <property type="match status" value="1"/>
</dbReference>
<evidence type="ECO:0000256" key="7">
    <source>
        <dbReference type="ARBA" id="ARBA00022771"/>
    </source>
</evidence>
<evidence type="ECO:0000256" key="8">
    <source>
        <dbReference type="ARBA" id="ARBA00022833"/>
    </source>
</evidence>
<dbReference type="CDD" id="cd03361">
    <property type="entry name" value="TOPRIM_TopoIA_RevGyr"/>
    <property type="match status" value="1"/>
</dbReference>
<keyword evidence="6 16" id="KW-0547">Nucleotide-binding</keyword>
<name>A0A6A9QBG8_ACIIN</name>
<evidence type="ECO:0000256" key="9">
    <source>
        <dbReference type="ARBA" id="ARBA00022840"/>
    </source>
</evidence>
<dbReference type="RefSeq" id="WP_155863020.1">
    <property type="nucleotide sequence ID" value="NZ_WFIY01000004.1"/>
</dbReference>
<dbReference type="InterPro" id="IPR005736">
    <property type="entry name" value="Reverse_gyrase"/>
</dbReference>
<keyword evidence="7 16" id="KW-0863">Zinc-finger</keyword>
<comment type="domain">
    <text evidence="16">Introduction of positive supercoils requires the cooperation of both domains. The helicase-like domain probably does not directly unwind DNA, but more likely acts by driving ATP-dependent conformational changes within the whole enzyme. A beta hairpin in the 'latch' region of the N-terminal domain plays a regulatory role in the enzyme, repressing topoisomerase activity in the absence of ATP and preventing the enzyme from acting as an ATP-independent relaxing enzyme; it also helps to coordinate nucleotide hydrolysis by the ATPase domain with the supercoiling activity of the topoisomerase domain.</text>
</comment>
<feature type="active site" description="O-(5'-phospho-DNA)-tyrosine intermediate" evidence="16">
    <location>
        <position position="945"/>
    </location>
</feature>
<evidence type="ECO:0000256" key="15">
    <source>
        <dbReference type="ARBA" id="ARBA00049360"/>
    </source>
</evidence>
<keyword evidence="12 16" id="KW-0238">DNA-binding</keyword>
<dbReference type="InterPro" id="IPR027417">
    <property type="entry name" value="P-loop_NTPase"/>
</dbReference>
<feature type="domain" description="Helicase ATP-binding" evidence="19">
    <location>
        <begin position="94"/>
        <end position="256"/>
    </location>
</feature>
<dbReference type="InterPro" id="IPR003602">
    <property type="entry name" value="Topo_IA_DNA-bd_dom"/>
</dbReference>
<evidence type="ECO:0000256" key="5">
    <source>
        <dbReference type="ARBA" id="ARBA00022723"/>
    </source>
</evidence>
<dbReference type="Gene3D" id="3.40.50.300">
    <property type="entry name" value="P-loop containing nucleotide triphosphate hydrolases"/>
    <property type="match status" value="3"/>
</dbReference>
<proteinExistence type="inferred from homology"/>
<dbReference type="PROSITE" id="PS50880">
    <property type="entry name" value="TOPRIM"/>
    <property type="match status" value="1"/>
</dbReference>
<dbReference type="PANTHER" id="PTHR43505">
    <property type="entry name" value="REVERSE GYRASE"/>
    <property type="match status" value="1"/>
</dbReference>
<dbReference type="GO" id="GO:0008270">
    <property type="term" value="F:zinc ion binding"/>
    <property type="evidence" value="ECO:0007669"/>
    <property type="project" value="UniProtKB-UniRule"/>
</dbReference>
<dbReference type="Gene3D" id="1.10.290.10">
    <property type="entry name" value="Topoisomerase I, domain 4"/>
    <property type="match status" value="1"/>
</dbReference>
<dbReference type="GO" id="GO:0016887">
    <property type="term" value="F:ATP hydrolysis activity"/>
    <property type="evidence" value="ECO:0007669"/>
    <property type="project" value="RHEA"/>
</dbReference>
<dbReference type="GO" id="GO:0005524">
    <property type="term" value="F:ATP binding"/>
    <property type="evidence" value="ECO:0007669"/>
    <property type="project" value="UniProtKB-UniRule"/>
</dbReference>
<comment type="subunit">
    <text evidence="3 16">Monomer.</text>
</comment>
<reference evidence="22 23" key="1">
    <citation type="submission" date="2019-10" db="EMBL/GenBank/DDBJ databases">
        <title>Genome Sequences from Six Type Strain Members of the Archaeal Family Sulfolobaceae: Acidianus ambivalens, Acidianus infernus, Metallosphaera prunae, Stygiolobus azoricus, Sulfolobus metallicus, and Sulfurisphaera ohwakuensis.</title>
        <authorList>
            <person name="Counts J.A."/>
            <person name="Kelly R.M."/>
        </authorList>
    </citation>
    <scope>NUCLEOTIDE SEQUENCE [LARGE SCALE GENOMIC DNA]</scope>
    <source>
        <strain evidence="22 23">DSM 3191</strain>
    </source>
</reference>
<dbReference type="InterPro" id="IPR013826">
    <property type="entry name" value="Topo_IA_cen_sub3"/>
</dbReference>
<dbReference type="Pfam" id="PF01131">
    <property type="entry name" value="Topoisom_bac"/>
    <property type="match status" value="1"/>
</dbReference>
<comment type="function">
    <text evidence="16">Modifies the topological state of DNA by introducing positive supercoils in an ATP-dependent process, increasing the linking number in steps of +1. Binds to single-stranded DNA, transiently cleaves and then rejoins the ends, introducing a positive supercoil in the process. The scissile phosphodiester is attacked by the catalytic tyrosine of the enzyme, resulting in the formation of a DNA-(5'-phosphotyrosyl)-enzyme intermediate. Probably involved in rewinding DNA strands in regions of the chromosome that have opened up to allow replication, transcription, DNA repair and/or for DNA protection.</text>
</comment>
<evidence type="ECO:0000256" key="10">
    <source>
        <dbReference type="ARBA" id="ARBA00022842"/>
    </source>
</evidence>
<dbReference type="GO" id="GO:0006265">
    <property type="term" value="P:DNA topological change"/>
    <property type="evidence" value="ECO:0007669"/>
    <property type="project" value="UniProtKB-UniRule"/>
</dbReference>
<accession>A0A6A9QBG8</accession>
<evidence type="ECO:0000259" key="21">
    <source>
        <dbReference type="PROSITE" id="PS52039"/>
    </source>
</evidence>
<dbReference type="EC" id="5.6.2.-" evidence="16"/>
<dbReference type="PROSITE" id="PS52036">
    <property type="entry name" value="ZF_RG_N"/>
    <property type="match status" value="1"/>
</dbReference>
<dbReference type="PRINTS" id="PR00417">
    <property type="entry name" value="PRTPISMRASEI"/>
</dbReference>
<dbReference type="SMART" id="SM00437">
    <property type="entry name" value="TOP1Ac"/>
    <property type="match status" value="1"/>
</dbReference>
<gene>
    <name evidence="16 22" type="primary">rgy</name>
    <name evidence="22" type="ORF">D1867_04780</name>
</gene>
<dbReference type="PANTHER" id="PTHR43505:SF1">
    <property type="entry name" value="REVERSE GYRASE"/>
    <property type="match status" value="1"/>
</dbReference>
<comment type="function">
    <text evidence="17">Modifies the topological state of DNA by introducing positive supercoils in an ATP-dependent process, increasing the linking number in steps of +1. Binds to single-stranded DNA, transiently cleaves and then rejoins the ends, introducing a positive supercoil in the process. The scissile phosphodiester is attacked by the catalytic tyrosine of the enzyme, resulting in the formation of a DNA-(5'-phosphotyrosyl)-enzyme intermediate. Involved in rewinding DNA strands in regions of the chromosome that have opened up to allow replication, transcription, DNA repair and/or for DNA protection.</text>
</comment>
<dbReference type="InterPro" id="IPR006171">
    <property type="entry name" value="TOPRIM_dom"/>
</dbReference>
<feature type="domain" description="RG N-terminal-type" evidence="20">
    <location>
        <begin position="4"/>
        <end position="42"/>
    </location>
</feature>
<keyword evidence="9 16" id="KW-0067">ATP-binding</keyword>
<keyword evidence="23" id="KW-1185">Reference proteome</keyword>
<keyword evidence="16 22" id="KW-0378">Hydrolase</keyword>
<evidence type="ECO:0000256" key="2">
    <source>
        <dbReference type="ARBA" id="ARBA00004496"/>
    </source>
</evidence>
<evidence type="ECO:0000259" key="18">
    <source>
        <dbReference type="PROSITE" id="PS50880"/>
    </source>
</evidence>
<dbReference type="SMART" id="SM00487">
    <property type="entry name" value="DEXDc"/>
    <property type="match status" value="1"/>
</dbReference>
<dbReference type="GO" id="GO:0008094">
    <property type="term" value="F:ATP-dependent activity, acting on DNA"/>
    <property type="evidence" value="ECO:0007669"/>
    <property type="project" value="UniProtKB-UniRule"/>
</dbReference>
<dbReference type="CDD" id="cd00186">
    <property type="entry name" value="TOP1Ac"/>
    <property type="match status" value="1"/>
</dbReference>
<comment type="miscellaneous">
    <text evidence="16">This enzyme is the only unique feature of hyperthermophilic bacteria/archaea known and seems to be essential for adaptation to life at high temperatures. It may play a role in stabilization of DNA at high temperatures.</text>
</comment>